<dbReference type="Gene3D" id="3.40.50.300">
    <property type="entry name" value="P-loop containing nucleotide triphosphate hydrolases"/>
    <property type="match status" value="2"/>
</dbReference>
<evidence type="ECO:0000256" key="6">
    <source>
        <dbReference type="ARBA" id="ARBA00022552"/>
    </source>
</evidence>
<dbReference type="GO" id="GO:0005730">
    <property type="term" value="C:nucleolus"/>
    <property type="evidence" value="ECO:0007669"/>
    <property type="project" value="UniProtKB-SubCell"/>
</dbReference>
<dbReference type="SMART" id="SM00490">
    <property type="entry name" value="HELICc"/>
    <property type="match status" value="1"/>
</dbReference>
<keyword evidence="6" id="KW-0698">rRNA processing</keyword>
<keyword evidence="12" id="KW-0539">Nucleus</keyword>
<dbReference type="CDD" id="cd18787">
    <property type="entry name" value="SF2_C_DEAD"/>
    <property type="match status" value="1"/>
</dbReference>
<dbReference type="Pfam" id="PF00270">
    <property type="entry name" value="DEAD"/>
    <property type="match status" value="1"/>
</dbReference>
<keyword evidence="7" id="KW-0547">Nucleotide-binding</keyword>
<feature type="domain" description="Helicase C-terminal" evidence="17">
    <location>
        <begin position="337"/>
        <end position="488"/>
    </location>
</feature>
<feature type="compositionally biased region" description="Acidic residues" evidence="15">
    <location>
        <begin position="37"/>
        <end position="53"/>
    </location>
</feature>
<gene>
    <name evidence="19" type="ORF">SOCG_01549</name>
</gene>
<dbReference type="RefSeq" id="XP_013019956.1">
    <property type="nucleotide sequence ID" value="XM_013164502.1"/>
</dbReference>
<dbReference type="SUPFAM" id="SSF52540">
    <property type="entry name" value="P-loop containing nucleoside triphosphate hydrolases"/>
    <property type="match status" value="2"/>
</dbReference>
<proteinExistence type="inferred from homology"/>
<feature type="domain" description="Helicase ATP-binding" evidence="16">
    <location>
        <begin position="108"/>
        <end position="280"/>
    </location>
</feature>
<reference evidence="19 20" key="1">
    <citation type="journal article" date="2011" name="Science">
        <title>Comparative functional genomics of the fission yeasts.</title>
        <authorList>
            <person name="Rhind N."/>
            <person name="Chen Z."/>
            <person name="Yassour M."/>
            <person name="Thompson D.A."/>
            <person name="Haas B.J."/>
            <person name="Habib N."/>
            <person name="Wapinski I."/>
            <person name="Roy S."/>
            <person name="Lin M.F."/>
            <person name="Heiman D.I."/>
            <person name="Young S.K."/>
            <person name="Furuya K."/>
            <person name="Guo Y."/>
            <person name="Pidoux A."/>
            <person name="Chen H.M."/>
            <person name="Robbertse B."/>
            <person name="Goldberg J.M."/>
            <person name="Aoki K."/>
            <person name="Bayne E.H."/>
            <person name="Berlin A.M."/>
            <person name="Desjardins C.A."/>
            <person name="Dobbs E."/>
            <person name="Dukaj L."/>
            <person name="Fan L."/>
            <person name="FitzGerald M.G."/>
            <person name="French C."/>
            <person name="Gujja S."/>
            <person name="Hansen K."/>
            <person name="Keifenheim D."/>
            <person name="Levin J.Z."/>
            <person name="Mosher R.A."/>
            <person name="Mueller C.A."/>
            <person name="Pfiffner J."/>
            <person name="Priest M."/>
            <person name="Russ C."/>
            <person name="Smialowska A."/>
            <person name="Swoboda P."/>
            <person name="Sykes S.M."/>
            <person name="Vaughn M."/>
            <person name="Vengrova S."/>
            <person name="Yoder R."/>
            <person name="Zeng Q."/>
            <person name="Allshire R."/>
            <person name="Baulcombe D."/>
            <person name="Birren B.W."/>
            <person name="Brown W."/>
            <person name="Ekwall K."/>
            <person name="Kellis M."/>
            <person name="Leatherwood J."/>
            <person name="Levin H."/>
            <person name="Margalit H."/>
            <person name="Martienssen R."/>
            <person name="Nieduszynski C.A."/>
            <person name="Spatafora J.W."/>
            <person name="Friedman N."/>
            <person name="Dalgaard J.Z."/>
            <person name="Baumann P."/>
            <person name="Niki H."/>
            <person name="Regev A."/>
            <person name="Nusbaum C."/>
        </authorList>
    </citation>
    <scope>NUCLEOTIDE SEQUENCE [LARGE SCALE GENOMIC DNA]</scope>
    <source>
        <strain evidence="20">yFS286</strain>
    </source>
</reference>
<evidence type="ECO:0000256" key="12">
    <source>
        <dbReference type="ARBA" id="ARBA00023242"/>
    </source>
</evidence>
<dbReference type="InterPro" id="IPR050079">
    <property type="entry name" value="DEAD_box_RNA_helicase"/>
</dbReference>
<keyword evidence="9 19" id="KW-0347">Helicase</keyword>
<feature type="region of interest" description="Disordered" evidence="15">
    <location>
        <begin position="776"/>
        <end position="865"/>
    </location>
</feature>
<dbReference type="GO" id="GO:0006364">
    <property type="term" value="P:rRNA processing"/>
    <property type="evidence" value="ECO:0007669"/>
    <property type="project" value="UniProtKB-KW"/>
</dbReference>
<name>S9QYE6_SCHOY</name>
<dbReference type="InterPro" id="IPR001650">
    <property type="entry name" value="Helicase_C-like"/>
</dbReference>
<dbReference type="GO" id="GO:0003723">
    <property type="term" value="F:RNA binding"/>
    <property type="evidence" value="ECO:0007669"/>
    <property type="project" value="UniProtKB-KW"/>
</dbReference>
<comment type="function">
    <text evidence="1">ATP-binding RNA helicase involved in the biogenesis of 60S ribosomal subunits and is required for the normal formation of 25S and 5.8S rRNAs.</text>
</comment>
<dbReference type="InterPro" id="IPR000629">
    <property type="entry name" value="RNA-helicase_DEAD-box_CS"/>
</dbReference>
<dbReference type="HOGENOM" id="CLU_003041_5_2_1"/>
<evidence type="ECO:0000256" key="11">
    <source>
        <dbReference type="ARBA" id="ARBA00022884"/>
    </source>
</evidence>
<keyword evidence="10" id="KW-0067">ATP-binding</keyword>
<dbReference type="VEuPathDB" id="FungiDB:SOCG_01549"/>
<dbReference type="InterPro" id="IPR012541">
    <property type="entry name" value="DBP10_C"/>
</dbReference>
<dbReference type="PROSITE" id="PS51192">
    <property type="entry name" value="HELICASE_ATP_BIND_1"/>
    <property type="match status" value="1"/>
</dbReference>
<dbReference type="InterPro" id="IPR033517">
    <property type="entry name" value="DDX54/DBP10_DEAD-box_helicase"/>
</dbReference>
<evidence type="ECO:0000256" key="15">
    <source>
        <dbReference type="SAM" id="MobiDB-lite"/>
    </source>
</evidence>
<dbReference type="GeneID" id="25030529"/>
<feature type="region of interest" description="Disordered" evidence="15">
    <location>
        <begin position="15"/>
        <end position="53"/>
    </location>
</feature>
<dbReference type="SMART" id="SM01123">
    <property type="entry name" value="DBP10CT"/>
    <property type="match status" value="1"/>
</dbReference>
<organism evidence="19 20">
    <name type="scientific">Schizosaccharomyces octosporus (strain yFS286)</name>
    <name type="common">Fission yeast</name>
    <name type="synonym">Octosporomyces octosporus</name>
    <dbReference type="NCBI Taxonomy" id="483514"/>
    <lineage>
        <taxon>Eukaryota</taxon>
        <taxon>Fungi</taxon>
        <taxon>Dikarya</taxon>
        <taxon>Ascomycota</taxon>
        <taxon>Taphrinomycotina</taxon>
        <taxon>Schizosaccharomycetes</taxon>
        <taxon>Schizosaccharomycetales</taxon>
        <taxon>Schizosaccharomycetaceae</taxon>
        <taxon>Schizosaccharomyces</taxon>
    </lineage>
</organism>
<evidence type="ECO:0000259" key="18">
    <source>
        <dbReference type="PROSITE" id="PS51195"/>
    </source>
</evidence>
<dbReference type="Pfam" id="PF00271">
    <property type="entry name" value="Helicase_C"/>
    <property type="match status" value="1"/>
</dbReference>
<dbReference type="eggNOG" id="KOG0337">
    <property type="taxonomic scope" value="Eukaryota"/>
</dbReference>
<dbReference type="SMART" id="SM00487">
    <property type="entry name" value="DEXDc"/>
    <property type="match status" value="1"/>
</dbReference>
<dbReference type="Pfam" id="PF08147">
    <property type="entry name" value="DBP10CT"/>
    <property type="match status" value="1"/>
</dbReference>
<evidence type="ECO:0000256" key="14">
    <source>
        <dbReference type="PROSITE-ProRule" id="PRU00552"/>
    </source>
</evidence>
<dbReference type="PROSITE" id="PS00039">
    <property type="entry name" value="DEAD_ATP_HELICASE"/>
    <property type="match status" value="1"/>
</dbReference>
<evidence type="ECO:0000256" key="1">
    <source>
        <dbReference type="ARBA" id="ARBA00003706"/>
    </source>
</evidence>
<dbReference type="GO" id="GO:0003724">
    <property type="term" value="F:RNA helicase activity"/>
    <property type="evidence" value="ECO:0007669"/>
    <property type="project" value="UniProtKB-EC"/>
</dbReference>
<feature type="compositionally biased region" description="Basic residues" evidence="15">
    <location>
        <begin position="850"/>
        <end position="865"/>
    </location>
</feature>
<dbReference type="OrthoDB" id="10261375at2759"/>
<feature type="region of interest" description="Disordered" evidence="15">
    <location>
        <begin position="638"/>
        <end position="674"/>
    </location>
</feature>
<dbReference type="GO" id="GO:0005524">
    <property type="term" value="F:ATP binding"/>
    <property type="evidence" value="ECO:0007669"/>
    <property type="project" value="UniProtKB-KW"/>
</dbReference>
<dbReference type="GO" id="GO:0016887">
    <property type="term" value="F:ATP hydrolysis activity"/>
    <property type="evidence" value="ECO:0007669"/>
    <property type="project" value="RHEA"/>
</dbReference>
<dbReference type="PANTHER" id="PTHR47959:SF8">
    <property type="entry name" value="RNA HELICASE"/>
    <property type="match status" value="1"/>
</dbReference>
<dbReference type="InterPro" id="IPR027417">
    <property type="entry name" value="P-loop_NTPase"/>
</dbReference>
<keyword evidence="8" id="KW-0378">Hydrolase</keyword>
<dbReference type="EC" id="3.6.4.13" evidence="4"/>
<dbReference type="InterPro" id="IPR014014">
    <property type="entry name" value="RNA_helicase_DEAD_Q_motif"/>
</dbReference>
<dbReference type="InterPro" id="IPR014001">
    <property type="entry name" value="Helicase_ATP-bd"/>
</dbReference>
<keyword evidence="11" id="KW-0694">RNA-binding</keyword>
<feature type="short sequence motif" description="Q motif" evidence="14">
    <location>
        <begin position="77"/>
        <end position="105"/>
    </location>
</feature>
<dbReference type="AlphaFoldDB" id="S9QYE6"/>
<feature type="compositionally biased region" description="Acidic residues" evidence="15">
    <location>
        <begin position="646"/>
        <end position="657"/>
    </location>
</feature>
<evidence type="ECO:0000256" key="2">
    <source>
        <dbReference type="ARBA" id="ARBA00004604"/>
    </source>
</evidence>
<evidence type="ECO:0000256" key="3">
    <source>
        <dbReference type="ARBA" id="ARBA00010379"/>
    </source>
</evidence>
<feature type="compositionally biased region" description="Basic and acidic residues" evidence="15">
    <location>
        <begin position="805"/>
        <end position="828"/>
    </location>
</feature>
<comment type="similarity">
    <text evidence="3">Belongs to the DEAD box helicase family. DDX54/DBP10 subfamily.</text>
</comment>
<dbReference type="OMA" id="EDQFGMM"/>
<evidence type="ECO:0000259" key="16">
    <source>
        <dbReference type="PROSITE" id="PS51192"/>
    </source>
</evidence>
<protein>
    <recommendedName>
        <fullName evidence="4">RNA helicase</fullName>
        <ecNumber evidence="4">3.6.4.13</ecNumber>
    </recommendedName>
</protein>
<dbReference type="EMBL" id="KE503208">
    <property type="protein sequence ID" value="EPX71330.1"/>
    <property type="molecule type" value="Genomic_DNA"/>
</dbReference>
<dbReference type="PROSITE" id="PS51194">
    <property type="entry name" value="HELICASE_CTER"/>
    <property type="match status" value="1"/>
</dbReference>
<dbReference type="FunFam" id="3.40.50.300:FF:000865">
    <property type="entry name" value="ATP-dependent RNA helicase DDX54"/>
    <property type="match status" value="1"/>
</dbReference>
<evidence type="ECO:0000256" key="10">
    <source>
        <dbReference type="ARBA" id="ARBA00022840"/>
    </source>
</evidence>
<evidence type="ECO:0000313" key="19">
    <source>
        <dbReference type="EMBL" id="EPX71330.1"/>
    </source>
</evidence>
<evidence type="ECO:0000256" key="7">
    <source>
        <dbReference type="ARBA" id="ARBA00022741"/>
    </source>
</evidence>
<feature type="compositionally biased region" description="Polar residues" evidence="15">
    <location>
        <begin position="777"/>
        <end position="794"/>
    </location>
</feature>
<dbReference type="CDD" id="cd17959">
    <property type="entry name" value="DEADc_DDX54"/>
    <property type="match status" value="1"/>
</dbReference>
<evidence type="ECO:0000256" key="13">
    <source>
        <dbReference type="ARBA" id="ARBA00047984"/>
    </source>
</evidence>
<sequence>MSGLQAVDEVDIAGSLAPTPLNSKPDSLGAGIADSSEGTEEANNEPENEDDDEAFIASNILKSNRKTKGKKLGGKASNFQAMGLSQNVLRAIIKKGFKAPTPIQRKTIPLVLEGRDVVGMARTGSGKTAAFVIPMIERLKSTLAQSGTRAIILSPSRELALQTMRVVKDFNKGADLRVAAIVGGVSLEEQFSIMTSKPDIIIATPGRFMHLKVEMKLELNAVEYVVFDEADRLFEMGFAAQLTEILHDLPSSRQTLLFSATLPRTLVDFAKAGLQDPVLVRLDVESKVSSDLQSAFFSVKTAEREAALLYILQDVIKLTLKRDIKPVVSMSSENPKKRKRIMEAVNQGKYSGSSDATLVFVPTKHHVEYISNLLVLAGYAVSTIYGSLDQDARTNQINNFRLGYTNVLVVTDVAARGIDIPLLANVVNYDFPPQPKVFVHRVGRTARAGRTGWAYTLVRSEDAGYFMDLQLFLNREIVTTNKKVKTADDCDFTKQLVLGSLPMASVSELFEWVRRILVEDVEIEQLSKVAARGEKLYFRTRPACSPESAKRAKELANTNGWKSINPLLGNATNIEADSQFSALLAKVSSFRPSETIFEIGQRGHHRSEAGEIMRQRRSKIKPKGPQNGMVDKDVVDDTESPAIANDEPELSETELENTFETPQSLKKQQKESHDYRDKEYYMSHYAPKENIQENGYAINSGENFSMAARHAILDLTTDDGFSQTNSGGQRWDPKKKKFVNTRNDEDGSRGVKIIRGESGVKLPATYRSGRFEAWKSNKAQGSNSSMPLSDNGNKQFKHKQVKAPKPADKYRDDYKVRKNRVKEAKEKGIGVTVGSELKSASQIRKDRELKNKRKAKTARPSKKRR</sequence>
<evidence type="ECO:0000256" key="4">
    <source>
        <dbReference type="ARBA" id="ARBA00012552"/>
    </source>
</evidence>
<dbReference type="GO" id="GO:0005829">
    <property type="term" value="C:cytosol"/>
    <property type="evidence" value="ECO:0007669"/>
    <property type="project" value="TreeGrafter"/>
</dbReference>
<evidence type="ECO:0000256" key="8">
    <source>
        <dbReference type="ARBA" id="ARBA00022801"/>
    </source>
</evidence>
<keyword evidence="20" id="KW-1185">Reference proteome</keyword>
<evidence type="ECO:0000256" key="5">
    <source>
        <dbReference type="ARBA" id="ARBA00022517"/>
    </source>
</evidence>
<evidence type="ECO:0000313" key="20">
    <source>
        <dbReference type="Proteomes" id="UP000016088"/>
    </source>
</evidence>
<comment type="catalytic activity">
    <reaction evidence="13">
        <text>ATP + H2O = ADP + phosphate + H(+)</text>
        <dbReference type="Rhea" id="RHEA:13065"/>
        <dbReference type="ChEBI" id="CHEBI:15377"/>
        <dbReference type="ChEBI" id="CHEBI:15378"/>
        <dbReference type="ChEBI" id="CHEBI:30616"/>
        <dbReference type="ChEBI" id="CHEBI:43474"/>
        <dbReference type="ChEBI" id="CHEBI:456216"/>
        <dbReference type="EC" id="3.6.4.13"/>
    </reaction>
</comment>
<dbReference type="PANTHER" id="PTHR47959">
    <property type="entry name" value="ATP-DEPENDENT RNA HELICASE RHLE-RELATED"/>
    <property type="match status" value="1"/>
</dbReference>
<evidence type="ECO:0000256" key="9">
    <source>
        <dbReference type="ARBA" id="ARBA00022806"/>
    </source>
</evidence>
<comment type="subcellular location">
    <subcellularLocation>
        <location evidence="2">Nucleus</location>
        <location evidence="2">Nucleolus</location>
    </subcellularLocation>
</comment>
<dbReference type="Proteomes" id="UP000016088">
    <property type="component" value="Unassembled WGS sequence"/>
</dbReference>
<evidence type="ECO:0000259" key="17">
    <source>
        <dbReference type="PROSITE" id="PS51194"/>
    </source>
</evidence>
<dbReference type="InterPro" id="IPR011545">
    <property type="entry name" value="DEAD/DEAH_box_helicase_dom"/>
</dbReference>
<keyword evidence="5" id="KW-0690">Ribosome biogenesis</keyword>
<dbReference type="PROSITE" id="PS51195">
    <property type="entry name" value="Q_MOTIF"/>
    <property type="match status" value="1"/>
</dbReference>
<feature type="domain" description="DEAD-box RNA helicase Q" evidence="18">
    <location>
        <begin position="77"/>
        <end position="105"/>
    </location>
</feature>
<accession>S9QYE6</accession>